<dbReference type="AlphaFoldDB" id="X1HPB9"/>
<feature type="non-terminal residue" evidence="6">
    <location>
        <position position="301"/>
    </location>
</feature>
<dbReference type="InterPro" id="IPR015422">
    <property type="entry name" value="PyrdxlP-dep_Trfase_small"/>
</dbReference>
<dbReference type="PANTHER" id="PTHR42778">
    <property type="entry name" value="2-AMINOETHYLPHOSPHONATE--PYRUVATE TRANSAMINASE"/>
    <property type="match status" value="1"/>
</dbReference>
<organism evidence="6">
    <name type="scientific">marine sediment metagenome</name>
    <dbReference type="NCBI Taxonomy" id="412755"/>
    <lineage>
        <taxon>unclassified sequences</taxon>
        <taxon>metagenomes</taxon>
        <taxon>ecological metagenomes</taxon>
    </lineage>
</organism>
<dbReference type="PANTHER" id="PTHR42778:SF1">
    <property type="entry name" value="2-AMINOETHYLPHOSPHONATE--PYRUVATE TRANSAMINASE"/>
    <property type="match status" value="1"/>
</dbReference>
<keyword evidence="4" id="KW-0663">Pyridoxal phosphate</keyword>
<evidence type="ECO:0000256" key="4">
    <source>
        <dbReference type="ARBA" id="ARBA00022898"/>
    </source>
</evidence>
<dbReference type="GO" id="GO:0008483">
    <property type="term" value="F:transaminase activity"/>
    <property type="evidence" value="ECO:0007669"/>
    <property type="project" value="UniProtKB-KW"/>
</dbReference>
<evidence type="ECO:0000259" key="5">
    <source>
        <dbReference type="Pfam" id="PF00266"/>
    </source>
</evidence>
<evidence type="ECO:0000313" key="6">
    <source>
        <dbReference type="EMBL" id="GAH47138.1"/>
    </source>
</evidence>
<dbReference type="SUPFAM" id="SSF53383">
    <property type="entry name" value="PLP-dependent transferases"/>
    <property type="match status" value="1"/>
</dbReference>
<feature type="domain" description="Aminotransferase class V" evidence="5">
    <location>
        <begin position="35"/>
        <end position="286"/>
    </location>
</feature>
<dbReference type="Gene3D" id="3.40.640.10">
    <property type="entry name" value="Type I PLP-dependent aspartate aminotransferase-like (Major domain)"/>
    <property type="match status" value="1"/>
</dbReference>
<comment type="cofactor">
    <cofactor evidence="1">
        <name>pyridoxal 5'-phosphate</name>
        <dbReference type="ChEBI" id="CHEBI:597326"/>
    </cofactor>
</comment>
<dbReference type="Gene3D" id="3.90.1150.10">
    <property type="entry name" value="Aspartate Aminotransferase, domain 1"/>
    <property type="match status" value="1"/>
</dbReference>
<sequence>MIEKKMLFAPGPVMTAKRVKMAALAPDICHRRPVFEKLYSDLRNNLLKLFHGEKDEYTTVVVSGSGTSSNETVLSSVMDKNKKVLLISNGEFGDRLEDIINCYGIGLNLVECKWAEYPDLTEIENELKIDKDISLISMVHHETSTGMINPVHEVGELARYYNKMYYVDAISAIGGEDVNVKRDSIDFCTGVPNKAVGGQTGVSFICVKRASIRRIENIPRRNIYLNLQHHIREAEKHNQTPNTPSVTMFFTLNEALKELFKEGLDNRIKRYKENAKIIRKGLKNMNLKFLLSNENYMSNTV</sequence>
<proteinExistence type="predicted"/>
<dbReference type="Pfam" id="PF00266">
    <property type="entry name" value="Aminotran_5"/>
    <property type="match status" value="1"/>
</dbReference>
<dbReference type="InterPro" id="IPR000192">
    <property type="entry name" value="Aminotrans_V_dom"/>
</dbReference>
<evidence type="ECO:0000256" key="3">
    <source>
        <dbReference type="ARBA" id="ARBA00022679"/>
    </source>
</evidence>
<evidence type="ECO:0000256" key="2">
    <source>
        <dbReference type="ARBA" id="ARBA00022576"/>
    </source>
</evidence>
<accession>X1HPB9</accession>
<dbReference type="InterPro" id="IPR015421">
    <property type="entry name" value="PyrdxlP-dep_Trfase_major"/>
</dbReference>
<protein>
    <recommendedName>
        <fullName evidence="5">Aminotransferase class V domain-containing protein</fullName>
    </recommendedName>
</protein>
<dbReference type="InterPro" id="IPR015424">
    <property type="entry name" value="PyrdxlP-dep_Trfase"/>
</dbReference>
<reference evidence="6" key="1">
    <citation type="journal article" date="2014" name="Front. Microbiol.">
        <title>High frequency of phylogenetically diverse reductive dehalogenase-homologous genes in deep subseafloor sedimentary metagenomes.</title>
        <authorList>
            <person name="Kawai M."/>
            <person name="Futagami T."/>
            <person name="Toyoda A."/>
            <person name="Takaki Y."/>
            <person name="Nishi S."/>
            <person name="Hori S."/>
            <person name="Arai W."/>
            <person name="Tsubouchi T."/>
            <person name="Morono Y."/>
            <person name="Uchiyama I."/>
            <person name="Ito T."/>
            <person name="Fujiyama A."/>
            <person name="Inagaki F."/>
            <person name="Takami H."/>
        </authorList>
    </citation>
    <scope>NUCLEOTIDE SEQUENCE</scope>
    <source>
        <strain evidence="6">Expedition CK06-06</strain>
    </source>
</reference>
<evidence type="ECO:0000256" key="1">
    <source>
        <dbReference type="ARBA" id="ARBA00001933"/>
    </source>
</evidence>
<name>X1HPB9_9ZZZZ</name>
<keyword evidence="2" id="KW-0032">Aminotransferase</keyword>
<keyword evidence="3" id="KW-0808">Transferase</keyword>
<gene>
    <name evidence="6" type="ORF">S03H2_15253</name>
</gene>
<comment type="caution">
    <text evidence="6">The sequence shown here is derived from an EMBL/GenBank/DDBJ whole genome shotgun (WGS) entry which is preliminary data.</text>
</comment>
<dbReference type="EMBL" id="BARU01007747">
    <property type="protein sequence ID" value="GAH47138.1"/>
    <property type="molecule type" value="Genomic_DNA"/>
</dbReference>